<dbReference type="RefSeq" id="XP_020077701.1">
    <property type="nucleotide sequence ID" value="XM_020223451.1"/>
</dbReference>
<evidence type="ECO:0000256" key="1">
    <source>
        <dbReference type="ARBA" id="ARBA00004141"/>
    </source>
</evidence>
<evidence type="ECO:0000256" key="2">
    <source>
        <dbReference type="ARBA" id="ARBA00007018"/>
    </source>
</evidence>
<feature type="binding site" evidence="6">
    <location>
        <position position="130"/>
    </location>
    <ligand>
        <name>Zn(2+)</name>
        <dbReference type="ChEBI" id="CHEBI:29105"/>
    </ligand>
</feature>
<evidence type="ECO:0000256" key="7">
    <source>
        <dbReference type="SAM" id="MobiDB-lite"/>
    </source>
</evidence>
<dbReference type="AlphaFoldDB" id="A0A1E4RMX9"/>
<comment type="subcellular location">
    <subcellularLocation>
        <location evidence="1">Membrane</location>
        <topology evidence="1">Multi-pass membrane protein</topology>
    </subcellularLocation>
</comment>
<keyword evidence="10" id="KW-1185">Reference proteome</keyword>
<keyword evidence="3 8" id="KW-0812">Transmembrane</keyword>
<dbReference type="STRING" id="984485.A0A1E4RMX9"/>
<dbReference type="GO" id="GO:0046872">
    <property type="term" value="F:metal ion binding"/>
    <property type="evidence" value="ECO:0007669"/>
    <property type="project" value="UniProtKB-KW"/>
</dbReference>
<accession>A0A1E4RMX9</accession>
<evidence type="ECO:0000256" key="3">
    <source>
        <dbReference type="ARBA" id="ARBA00022692"/>
    </source>
</evidence>
<dbReference type="PANTHER" id="PTHR20855">
    <property type="entry name" value="ADIPOR/PROGESTIN RECEPTOR-RELATED"/>
    <property type="match status" value="1"/>
</dbReference>
<organism evidence="9 10">
    <name type="scientific">Hyphopichia burtonii NRRL Y-1933</name>
    <dbReference type="NCBI Taxonomy" id="984485"/>
    <lineage>
        <taxon>Eukaryota</taxon>
        <taxon>Fungi</taxon>
        <taxon>Dikarya</taxon>
        <taxon>Ascomycota</taxon>
        <taxon>Saccharomycotina</taxon>
        <taxon>Pichiomycetes</taxon>
        <taxon>Debaryomycetaceae</taxon>
        <taxon>Hyphopichia</taxon>
    </lineage>
</organism>
<dbReference type="OrthoDB" id="529367at2759"/>
<feature type="region of interest" description="Disordered" evidence="7">
    <location>
        <begin position="1"/>
        <end position="24"/>
    </location>
</feature>
<dbReference type="EMBL" id="KV454539">
    <property type="protein sequence ID" value="ODV68634.1"/>
    <property type="molecule type" value="Genomic_DNA"/>
</dbReference>
<sequence length="323" mass="37359">MSIRQRTAGAEDTGSGSKTMERPATQSTNRLSFYHELEEWQQDNHYIRSGYVKGTNSFQECLKSLLYLHNETVNIYSHLIPSSMIMAAVIYYVNYQLTIYPNYLGFWEKLNFFQFGLASTLCMFMSSTFHCVKAHSHRVSRIGNQLDYFGIVILITCSLISIILFAFYDNPFWKYAFVGLFLTLGSICTVVTLDPKFSTNTYRPFRSLMFILFGLSGVFPIIAAIKLYGYQNALERSTARWLVLEGFFYIFGATLYAMRFPERCTHKDMSEEEHSLLEHPIKGTFDIFGHSHQIFHVMVVIAAFCHWLALVGCYHYLHQYTLA</sequence>
<dbReference type="Proteomes" id="UP000095085">
    <property type="component" value="Unassembled WGS sequence"/>
</dbReference>
<feature type="transmembrane region" description="Helical" evidence="8">
    <location>
        <begin position="205"/>
        <end position="229"/>
    </location>
</feature>
<evidence type="ECO:0000256" key="8">
    <source>
        <dbReference type="SAM" id="Phobius"/>
    </source>
</evidence>
<feature type="binding site" evidence="6">
    <location>
        <position position="296"/>
    </location>
    <ligand>
        <name>Zn(2+)</name>
        <dbReference type="ChEBI" id="CHEBI:29105"/>
    </ligand>
</feature>
<protein>
    <submittedName>
        <fullName evidence="9">HlyIII-domain-containing protein</fullName>
    </submittedName>
</protein>
<keyword evidence="5 8" id="KW-0472">Membrane</keyword>
<reference evidence="10" key="1">
    <citation type="submission" date="2016-05" db="EMBL/GenBank/DDBJ databases">
        <title>Comparative genomics of biotechnologically important yeasts.</title>
        <authorList>
            <consortium name="DOE Joint Genome Institute"/>
            <person name="Riley R."/>
            <person name="Haridas S."/>
            <person name="Wolfe K.H."/>
            <person name="Lopes M.R."/>
            <person name="Hittinger C.T."/>
            <person name="Goker M."/>
            <person name="Salamov A."/>
            <person name="Wisecaver J."/>
            <person name="Long T.M."/>
            <person name="Aerts A.L."/>
            <person name="Barry K."/>
            <person name="Choi C."/>
            <person name="Clum A."/>
            <person name="Coughlan A.Y."/>
            <person name="Deshpande S."/>
            <person name="Douglass A.P."/>
            <person name="Hanson S.J."/>
            <person name="Klenk H.-P."/>
            <person name="Labutti K."/>
            <person name="Lapidus A."/>
            <person name="Lindquist E."/>
            <person name="Lipzen A."/>
            <person name="Meier-Kolthoff J.P."/>
            <person name="Ohm R.A."/>
            <person name="Otillar R.P."/>
            <person name="Pangilinan J."/>
            <person name="Peng Y."/>
            <person name="Rokas A."/>
            <person name="Rosa C.A."/>
            <person name="Scheuner C."/>
            <person name="Sibirny A.A."/>
            <person name="Slot J.C."/>
            <person name="Stielow J.B."/>
            <person name="Sun H."/>
            <person name="Kurtzman C.P."/>
            <person name="Blackwell M."/>
            <person name="Grigoriev I.V."/>
            <person name="Jeffries T.W."/>
        </authorList>
    </citation>
    <scope>NUCLEOTIDE SEQUENCE [LARGE SCALE GENOMIC DNA]</scope>
    <source>
        <strain evidence="10">NRRL Y-1933</strain>
    </source>
</reference>
<dbReference type="GeneID" id="30998000"/>
<keyword evidence="6" id="KW-0862">Zinc</keyword>
<feature type="transmembrane region" description="Helical" evidence="8">
    <location>
        <begin position="73"/>
        <end position="93"/>
    </location>
</feature>
<feature type="binding site" evidence="6">
    <location>
        <position position="292"/>
    </location>
    <ligand>
        <name>Zn(2+)</name>
        <dbReference type="ChEBI" id="CHEBI:29105"/>
    </ligand>
</feature>
<gene>
    <name evidence="9" type="ORF">HYPBUDRAFT_4724</name>
</gene>
<evidence type="ECO:0000256" key="6">
    <source>
        <dbReference type="PIRSR" id="PIRSR604254-1"/>
    </source>
</evidence>
<evidence type="ECO:0000313" key="9">
    <source>
        <dbReference type="EMBL" id="ODV68634.1"/>
    </source>
</evidence>
<keyword evidence="4 8" id="KW-1133">Transmembrane helix</keyword>
<dbReference type="GO" id="GO:0038023">
    <property type="term" value="F:signaling receptor activity"/>
    <property type="evidence" value="ECO:0007669"/>
    <property type="project" value="TreeGrafter"/>
</dbReference>
<feature type="transmembrane region" description="Helical" evidence="8">
    <location>
        <begin position="241"/>
        <end position="258"/>
    </location>
</feature>
<evidence type="ECO:0000313" key="10">
    <source>
        <dbReference type="Proteomes" id="UP000095085"/>
    </source>
</evidence>
<dbReference type="GO" id="GO:0016020">
    <property type="term" value="C:membrane"/>
    <property type="evidence" value="ECO:0007669"/>
    <property type="project" value="UniProtKB-SubCell"/>
</dbReference>
<feature type="transmembrane region" description="Helical" evidence="8">
    <location>
        <begin position="173"/>
        <end position="193"/>
    </location>
</feature>
<feature type="transmembrane region" description="Helical" evidence="8">
    <location>
        <begin position="146"/>
        <end position="167"/>
    </location>
</feature>
<feature type="compositionally biased region" description="Polar residues" evidence="7">
    <location>
        <begin position="14"/>
        <end position="24"/>
    </location>
</feature>
<dbReference type="InterPro" id="IPR004254">
    <property type="entry name" value="AdipoR/HlyIII-related"/>
</dbReference>
<comment type="similarity">
    <text evidence="2">Belongs to the ADIPOR family.</text>
</comment>
<feature type="transmembrane region" description="Helical" evidence="8">
    <location>
        <begin position="294"/>
        <end position="317"/>
    </location>
</feature>
<name>A0A1E4RMX9_9ASCO</name>
<dbReference type="GO" id="GO:0006882">
    <property type="term" value="P:intracellular zinc ion homeostasis"/>
    <property type="evidence" value="ECO:0007669"/>
    <property type="project" value="TreeGrafter"/>
</dbReference>
<evidence type="ECO:0000256" key="4">
    <source>
        <dbReference type="ARBA" id="ARBA00022989"/>
    </source>
</evidence>
<dbReference type="Pfam" id="PF03006">
    <property type="entry name" value="HlyIII"/>
    <property type="match status" value="1"/>
</dbReference>
<keyword evidence="6" id="KW-0479">Metal-binding</keyword>
<dbReference type="PANTHER" id="PTHR20855:SF52">
    <property type="entry name" value="ADIPONECTIN RECEPTOR PROTEIN"/>
    <property type="match status" value="1"/>
</dbReference>
<evidence type="ECO:0000256" key="5">
    <source>
        <dbReference type="ARBA" id="ARBA00023136"/>
    </source>
</evidence>
<proteinExistence type="inferred from homology"/>